<organism evidence="3 4">
    <name type="scientific">Bdellovibrio bacteriovorus</name>
    <dbReference type="NCBI Taxonomy" id="959"/>
    <lineage>
        <taxon>Bacteria</taxon>
        <taxon>Pseudomonadati</taxon>
        <taxon>Bdellovibrionota</taxon>
        <taxon>Bdellovibrionia</taxon>
        <taxon>Bdellovibrionales</taxon>
        <taxon>Pseudobdellovibrionaceae</taxon>
        <taxon>Bdellovibrio</taxon>
    </lineage>
</organism>
<dbReference type="SUPFAM" id="SSF58113">
    <property type="entry name" value="Apolipoprotein A-I"/>
    <property type="match status" value="1"/>
</dbReference>
<dbReference type="Proteomes" id="UP000075320">
    <property type="component" value="Unassembled WGS sequence"/>
</dbReference>
<keyword evidence="4" id="KW-1185">Reference proteome</keyword>
<dbReference type="RefSeq" id="WP_061833864.1">
    <property type="nucleotide sequence ID" value="NZ_LUKE01000001.1"/>
</dbReference>
<accession>A0A150WPI1</accession>
<evidence type="ECO:0000256" key="1">
    <source>
        <dbReference type="SAM" id="Coils"/>
    </source>
</evidence>
<evidence type="ECO:0000313" key="4">
    <source>
        <dbReference type="Proteomes" id="UP000075320"/>
    </source>
</evidence>
<sequence length="137" mass="15238">MKFIILAAFAFTCGLAYATTSQEVTTKTKEAAAAAADYTKEQKEQFQKDMEAKLADIKKEISELSAKAAKKTGETKNEMRSQVKALETRQEVLKRDLAKLKKSSGNAWVEMKAGVSKAWDNLTESYDKAKAEFKESN</sequence>
<gene>
    <name evidence="3" type="ORF">AZI86_04375</name>
</gene>
<evidence type="ECO:0000313" key="3">
    <source>
        <dbReference type="EMBL" id="KYG66298.1"/>
    </source>
</evidence>
<name>A0A150WPI1_BDEBC</name>
<evidence type="ECO:0008006" key="5">
    <source>
        <dbReference type="Google" id="ProtNLM"/>
    </source>
</evidence>
<evidence type="ECO:0000256" key="2">
    <source>
        <dbReference type="SAM" id="SignalP"/>
    </source>
</evidence>
<feature type="chain" id="PRO_5007573455" description="Coiled coil domain-containing protein" evidence="2">
    <location>
        <begin position="19"/>
        <end position="137"/>
    </location>
</feature>
<dbReference type="OrthoDB" id="5296130at2"/>
<keyword evidence="2" id="KW-0732">Signal</keyword>
<feature type="signal peptide" evidence="2">
    <location>
        <begin position="1"/>
        <end position="18"/>
    </location>
</feature>
<feature type="coiled-coil region" evidence="1">
    <location>
        <begin position="40"/>
        <end position="103"/>
    </location>
</feature>
<keyword evidence="1" id="KW-0175">Coiled coil</keyword>
<reference evidence="3 4" key="1">
    <citation type="submission" date="2016-03" db="EMBL/GenBank/DDBJ databases">
        <authorList>
            <person name="Ploux O."/>
        </authorList>
    </citation>
    <scope>NUCLEOTIDE SEQUENCE [LARGE SCALE GENOMIC DNA]</scope>
    <source>
        <strain evidence="3 4">R0</strain>
    </source>
</reference>
<dbReference type="EMBL" id="LUKE01000001">
    <property type="protein sequence ID" value="KYG66298.1"/>
    <property type="molecule type" value="Genomic_DNA"/>
</dbReference>
<proteinExistence type="predicted"/>
<comment type="caution">
    <text evidence="3">The sequence shown here is derived from an EMBL/GenBank/DDBJ whole genome shotgun (WGS) entry which is preliminary data.</text>
</comment>
<dbReference type="AlphaFoldDB" id="A0A150WPI1"/>
<protein>
    <recommendedName>
        <fullName evidence="5">Coiled coil domain-containing protein</fullName>
    </recommendedName>
</protein>